<dbReference type="RefSeq" id="WP_116776024.1">
    <property type="nucleotide sequence ID" value="NZ_QDKG01000003.1"/>
</dbReference>
<keyword evidence="1" id="KW-1133">Transmembrane helix</keyword>
<dbReference type="OrthoDB" id="711075at2"/>
<organism evidence="2 3">
    <name type="scientific">Sphingobacterium corticibacter</name>
    <dbReference type="NCBI Taxonomy" id="2171749"/>
    <lineage>
        <taxon>Bacteria</taxon>
        <taxon>Pseudomonadati</taxon>
        <taxon>Bacteroidota</taxon>
        <taxon>Sphingobacteriia</taxon>
        <taxon>Sphingobacteriales</taxon>
        <taxon>Sphingobacteriaceae</taxon>
        <taxon>Sphingobacterium</taxon>
    </lineage>
</organism>
<dbReference type="EMBL" id="QDKG01000003">
    <property type="protein sequence ID" value="PVH25440.1"/>
    <property type="molecule type" value="Genomic_DNA"/>
</dbReference>
<evidence type="ECO:0000256" key="1">
    <source>
        <dbReference type="SAM" id="Phobius"/>
    </source>
</evidence>
<dbReference type="AlphaFoldDB" id="A0A2T8HJ89"/>
<keyword evidence="1" id="KW-0812">Transmembrane</keyword>
<evidence type="ECO:0000313" key="2">
    <source>
        <dbReference type="EMBL" id="PVH25440.1"/>
    </source>
</evidence>
<reference evidence="2 3" key="1">
    <citation type="submission" date="2018-04" db="EMBL/GenBank/DDBJ databases">
        <title>Sphingobacterium cortibacter sp. nov.</title>
        <authorList>
            <person name="Li Y."/>
        </authorList>
    </citation>
    <scope>NUCLEOTIDE SEQUENCE [LARGE SCALE GENOMIC DNA]</scope>
    <source>
        <strain evidence="2 3">2c-3</strain>
    </source>
</reference>
<feature type="transmembrane region" description="Helical" evidence="1">
    <location>
        <begin position="52"/>
        <end position="70"/>
    </location>
</feature>
<comment type="caution">
    <text evidence="2">The sequence shown here is derived from an EMBL/GenBank/DDBJ whole genome shotgun (WGS) entry which is preliminary data.</text>
</comment>
<keyword evidence="1" id="KW-0472">Membrane</keyword>
<evidence type="ECO:0000313" key="3">
    <source>
        <dbReference type="Proteomes" id="UP000245627"/>
    </source>
</evidence>
<feature type="transmembrane region" description="Helical" evidence="1">
    <location>
        <begin position="29"/>
        <end position="46"/>
    </location>
</feature>
<keyword evidence="3" id="KW-1185">Reference proteome</keyword>
<accession>A0A2T8HJ89</accession>
<dbReference type="Proteomes" id="UP000245627">
    <property type="component" value="Unassembled WGS sequence"/>
</dbReference>
<proteinExistence type="predicted"/>
<name>A0A2T8HJ89_9SPHI</name>
<sequence length="183" mass="21948">MTLLKDKYQIEETSTTFSFKPFYHSKNRLWWFVFAILLFIGLSAYFLERENYLLLIFSCTITLVLIWYFMKSVLVYGPLRYTFNPSENAVYQSNLWHRNKKILVLDKVVIFRNTEMGSWHFSMGEKKRQFVKSYIISEYFPNKKGGAALTRFENEILQKIETMIQHTPHNITMKQGGFRLNFF</sequence>
<protein>
    <submittedName>
        <fullName evidence="2">Uncharacterized protein</fullName>
    </submittedName>
</protein>
<gene>
    <name evidence="2" type="ORF">DC487_11050</name>
</gene>